<name>A0ABR3X8A9_9PEZI</name>
<evidence type="ECO:0000256" key="2">
    <source>
        <dbReference type="ARBA" id="ARBA00012251"/>
    </source>
</evidence>
<evidence type="ECO:0000313" key="11">
    <source>
        <dbReference type="Proteomes" id="UP001583177"/>
    </source>
</evidence>
<evidence type="ECO:0000313" key="10">
    <source>
        <dbReference type="EMBL" id="KAL1871912.1"/>
    </source>
</evidence>
<keyword evidence="5" id="KW-0677">Repeat</keyword>
<reference evidence="10 11" key="1">
    <citation type="journal article" date="2024" name="IMA Fungus">
        <title>IMA Genome - F19 : A genome assembly and annotation guide to empower mycologists, including annotated draft genome sequences of Ceratocystis pirilliformis, Diaporthe australafricana, Fusarium ophioides, Paecilomyces lecythidis, and Sporothrix stenoceras.</title>
        <authorList>
            <person name="Aylward J."/>
            <person name="Wilson A.M."/>
            <person name="Visagie C.M."/>
            <person name="Spraker J."/>
            <person name="Barnes I."/>
            <person name="Buitendag C."/>
            <person name="Ceriani C."/>
            <person name="Del Mar Angel L."/>
            <person name="du Plessis D."/>
            <person name="Fuchs T."/>
            <person name="Gasser K."/>
            <person name="Kramer D."/>
            <person name="Li W."/>
            <person name="Munsamy K."/>
            <person name="Piso A."/>
            <person name="Price J.L."/>
            <person name="Sonnekus B."/>
            <person name="Thomas C."/>
            <person name="van der Nest A."/>
            <person name="van Dijk A."/>
            <person name="van Heerden A."/>
            <person name="van Vuuren N."/>
            <person name="Yilmaz N."/>
            <person name="Duong T.A."/>
            <person name="van der Merwe N.A."/>
            <person name="Wingfield M.J."/>
            <person name="Wingfield B.D."/>
        </authorList>
    </citation>
    <scope>NUCLEOTIDE SEQUENCE [LARGE SCALE GENOMIC DNA]</scope>
    <source>
        <strain evidence="10 11">CMW 18300</strain>
    </source>
</reference>
<sequence length="249" mass="28483">MQENLSADLLKSVEDSKVYFSTRGKLFCHKQDCRKYIAPEKVDKDTGVGFCDSCWGGTCALCHRYPHIGTCRKDFTEKAMENVLIYKGWKRCQQCGGIVEKLTGCNHMTCNCGEEFCYVCGEHWRHCDCPQFGDHKSKDHRKGNAWFQMPQVPQCYGKEFLVNTCLPQTFYCARCEHRCGKSEESSYQCQDCGRHLCRSCTVYCVDKGRYHNPDWNAEPAEPAETLVTNRDPESQHLEAYDAAATTEAN</sequence>
<dbReference type="PROSITE" id="PS51873">
    <property type="entry name" value="TRIAD"/>
    <property type="match status" value="1"/>
</dbReference>
<dbReference type="Gene3D" id="1.20.120.1750">
    <property type="match status" value="1"/>
</dbReference>
<feature type="domain" description="RING-type" evidence="9">
    <location>
        <begin position="1"/>
        <end position="149"/>
    </location>
</feature>
<keyword evidence="3" id="KW-0808">Transferase</keyword>
<dbReference type="Pfam" id="PF01485">
    <property type="entry name" value="IBR"/>
    <property type="match status" value="1"/>
</dbReference>
<evidence type="ECO:0000256" key="4">
    <source>
        <dbReference type="ARBA" id="ARBA00022723"/>
    </source>
</evidence>
<dbReference type="InterPro" id="IPR002867">
    <property type="entry name" value="IBR_dom"/>
</dbReference>
<keyword evidence="11" id="KW-1185">Reference proteome</keyword>
<dbReference type="CDD" id="cd22584">
    <property type="entry name" value="Rcat_RBR_unk"/>
    <property type="match status" value="1"/>
</dbReference>
<evidence type="ECO:0000259" key="9">
    <source>
        <dbReference type="PROSITE" id="PS51873"/>
    </source>
</evidence>
<gene>
    <name evidence="10" type="ORF">Daus18300_004546</name>
</gene>
<dbReference type="InterPro" id="IPR031127">
    <property type="entry name" value="E3_UB_ligase_RBR"/>
</dbReference>
<keyword evidence="7" id="KW-0833">Ubl conjugation pathway</keyword>
<evidence type="ECO:0000256" key="7">
    <source>
        <dbReference type="ARBA" id="ARBA00022786"/>
    </source>
</evidence>
<keyword evidence="8" id="KW-0862">Zinc</keyword>
<keyword evidence="6" id="KW-0863">Zinc-finger</keyword>
<dbReference type="PANTHER" id="PTHR11685">
    <property type="entry name" value="RBR FAMILY RING FINGER AND IBR DOMAIN-CONTAINING"/>
    <property type="match status" value="1"/>
</dbReference>
<dbReference type="EMBL" id="JAWRVE010000031">
    <property type="protein sequence ID" value="KAL1871912.1"/>
    <property type="molecule type" value="Genomic_DNA"/>
</dbReference>
<dbReference type="Proteomes" id="UP001583177">
    <property type="component" value="Unassembled WGS sequence"/>
</dbReference>
<dbReference type="SUPFAM" id="SSF57850">
    <property type="entry name" value="RING/U-box"/>
    <property type="match status" value="1"/>
</dbReference>
<dbReference type="InterPro" id="IPR044066">
    <property type="entry name" value="TRIAD_supradom"/>
</dbReference>
<keyword evidence="4" id="KW-0479">Metal-binding</keyword>
<dbReference type="EC" id="2.3.2.31" evidence="2"/>
<evidence type="ECO:0000256" key="8">
    <source>
        <dbReference type="ARBA" id="ARBA00022833"/>
    </source>
</evidence>
<accession>A0ABR3X8A9</accession>
<protein>
    <recommendedName>
        <fullName evidence="2">RBR-type E3 ubiquitin transferase</fullName>
        <ecNumber evidence="2">2.3.2.31</ecNumber>
    </recommendedName>
</protein>
<comment type="catalytic activity">
    <reaction evidence="1">
        <text>[E2 ubiquitin-conjugating enzyme]-S-ubiquitinyl-L-cysteine + [acceptor protein]-L-lysine = [E2 ubiquitin-conjugating enzyme]-L-cysteine + [acceptor protein]-N(6)-ubiquitinyl-L-lysine.</text>
        <dbReference type="EC" id="2.3.2.31"/>
    </reaction>
</comment>
<evidence type="ECO:0000256" key="3">
    <source>
        <dbReference type="ARBA" id="ARBA00022679"/>
    </source>
</evidence>
<comment type="caution">
    <text evidence="10">The sequence shown here is derived from an EMBL/GenBank/DDBJ whole genome shotgun (WGS) entry which is preliminary data.</text>
</comment>
<evidence type="ECO:0000256" key="6">
    <source>
        <dbReference type="ARBA" id="ARBA00022771"/>
    </source>
</evidence>
<evidence type="ECO:0000256" key="5">
    <source>
        <dbReference type="ARBA" id="ARBA00022737"/>
    </source>
</evidence>
<proteinExistence type="predicted"/>
<evidence type="ECO:0000256" key="1">
    <source>
        <dbReference type="ARBA" id="ARBA00001798"/>
    </source>
</evidence>
<organism evidence="10 11">
    <name type="scientific">Diaporthe australafricana</name>
    <dbReference type="NCBI Taxonomy" id="127596"/>
    <lineage>
        <taxon>Eukaryota</taxon>
        <taxon>Fungi</taxon>
        <taxon>Dikarya</taxon>
        <taxon>Ascomycota</taxon>
        <taxon>Pezizomycotina</taxon>
        <taxon>Sordariomycetes</taxon>
        <taxon>Sordariomycetidae</taxon>
        <taxon>Diaporthales</taxon>
        <taxon>Diaporthaceae</taxon>
        <taxon>Diaporthe</taxon>
    </lineage>
</organism>